<reference evidence="9 10" key="1">
    <citation type="submission" date="2025-04" db="UniProtKB">
        <authorList>
            <consortium name="RefSeq"/>
        </authorList>
    </citation>
    <scope>IDENTIFICATION</scope>
    <source>
        <tissue evidence="9 10">Gonad</tissue>
    </source>
</reference>
<dbReference type="InterPro" id="IPR036322">
    <property type="entry name" value="WD40_repeat_dom_sf"/>
</dbReference>
<dbReference type="SMART" id="SM00320">
    <property type="entry name" value="WD40"/>
    <property type="match status" value="12"/>
</dbReference>
<evidence type="ECO:0000256" key="4">
    <source>
        <dbReference type="ARBA" id="ARBA00023242"/>
    </source>
</evidence>
<accession>A0A6P5A707</accession>
<name>A0A6P5A707_BRABE</name>
<evidence type="ECO:0000256" key="6">
    <source>
        <dbReference type="SAM" id="MobiDB-lite"/>
    </source>
</evidence>
<keyword evidence="8" id="KW-1185">Reference proteome</keyword>
<feature type="repeat" description="WD" evidence="5">
    <location>
        <begin position="483"/>
        <end position="524"/>
    </location>
</feature>
<dbReference type="PANTHER" id="PTHR19854:SF15">
    <property type="entry name" value="TRANSDUCIN BETA-LIKE PROTEIN 3"/>
    <property type="match status" value="1"/>
</dbReference>
<evidence type="ECO:0000313" key="9">
    <source>
        <dbReference type="RefSeq" id="XP_019642033.1"/>
    </source>
</evidence>
<keyword evidence="3" id="KW-0677">Repeat</keyword>
<sequence length="982" mass="108975">MAAAQVQKKNFAVQGKIEPFFTGGKVQLSADGRHLFCTCGSKVQVLDVQTGKVQTSVQQDDDDLSCFALSPDDKHLVTAHRSLLLRQWDWTDSPPSCTRTWRAIHISPISYMTFDTTSTLLATGGTDSTIKVWHVIQQYCTHNLKGCQGVLSVVAFHPDITKAQVYGAASDYKIHVWDLNTSKCIALLDKHYSTVTSLQFTQDGKTLLAAGRDNIVTMWDVTKFQVLKTIPVFESLESLVLLPEHQDFPELCVKKEDGLHFVTAGSKGVLKVWSSQKSRCVFSHKRPSAETGENQSKPDQSYLLTQTLMNTQTDTIATVTYDHNILFYKLQDFSLTKQFVGYNDEVLDIKFLGEDDSHIAVATNSEQVRVFNLATMDCQILYGHTDIVLSLSVFKKGQMFASSSKDNTIRLWRFDATSGKVHCVGMGTGHTHAVSAVACARLKPVFVASVSVDTTLKLWAVPPQAELSAVEHTPIQLQATATERAHEKDINSIAVSPNDKLLATGSQDRTIKLWRAQDLHVLGTLRGHKRGIWCVDFSPMDQVVASSSADGTIKIWSLADFTCLKTFEGHDCSVMKVIFLSRGAQLLSSGSDGLIKLWTIKNNECVQTFDQHEDKIWALVANSTETSVVSGAADSNIIMWKDVTEEEEQEEKAKTEELILKEQELSNLIHEGRFLKAIGLAITLEQPYRVLTIVTDILKKPEGKSQLEKTLKKLREDQIDAVLKFVVQWNTNSRNCHQAQAVLSIILKHFPPDQLAQFPSIKTAIEGLVPYTERHFQRLNRLLQQSMFVEYTWQQMRMATEQGSTEPDQSLQTDEDINMEDTSNGGVAFSSDPTEQKPDVSAEQINTDKGITRTEPTKQVQELAASDSSSEESLSESDLSPDTDAPVMIVDVKLEPGTEDTTEQSSDTKSVGQSTGKKSSSQEDSSEEDWDAVLAAMRKSDANKTKGPAKGKPSAKQGQKNKTCPVKTADYSNKKRRKSSSR</sequence>
<dbReference type="GO" id="GO:0032040">
    <property type="term" value="C:small-subunit processome"/>
    <property type="evidence" value="ECO:0007669"/>
    <property type="project" value="InterPro"/>
</dbReference>
<dbReference type="Pfam" id="PF00400">
    <property type="entry name" value="WD40"/>
    <property type="match status" value="8"/>
</dbReference>
<dbReference type="PROSITE" id="PS50294">
    <property type="entry name" value="WD_REPEATS_REGION"/>
    <property type="match status" value="6"/>
</dbReference>
<evidence type="ECO:0000256" key="3">
    <source>
        <dbReference type="ARBA" id="ARBA00022737"/>
    </source>
</evidence>
<feature type="repeat" description="WD" evidence="5">
    <location>
        <begin position="525"/>
        <end position="566"/>
    </location>
</feature>
<dbReference type="InterPro" id="IPR020472">
    <property type="entry name" value="WD40_PAC1"/>
</dbReference>
<feature type="repeat" description="WD" evidence="5">
    <location>
        <begin position="609"/>
        <end position="641"/>
    </location>
</feature>
<dbReference type="PRINTS" id="PR00320">
    <property type="entry name" value="GPROTEINBRPT"/>
</dbReference>
<dbReference type="CDD" id="cd00200">
    <property type="entry name" value="WD40"/>
    <property type="match status" value="2"/>
</dbReference>
<dbReference type="InterPro" id="IPR001680">
    <property type="entry name" value="WD40_rpt"/>
</dbReference>
<dbReference type="AlphaFoldDB" id="A0A6P5A707"/>
<proteinExistence type="predicted"/>
<dbReference type="GO" id="GO:0030686">
    <property type="term" value="C:90S preribosome"/>
    <property type="evidence" value="ECO:0007669"/>
    <property type="project" value="TreeGrafter"/>
</dbReference>
<dbReference type="RefSeq" id="XP_019642033.1">
    <property type="nucleotide sequence ID" value="XM_019786474.1"/>
</dbReference>
<feature type="repeat" description="WD" evidence="5">
    <location>
        <begin position="188"/>
        <end position="229"/>
    </location>
</feature>
<dbReference type="RefSeq" id="XP_019642034.1">
    <property type="nucleotide sequence ID" value="XM_019786475.1"/>
</dbReference>
<protein>
    <submittedName>
        <fullName evidence="9">Transducin beta-like protein 3 isoform X1</fullName>
    </submittedName>
    <submittedName>
        <fullName evidence="10">Transducin beta-like protein 3 isoform X2</fullName>
    </submittedName>
</protein>
<evidence type="ECO:0000313" key="10">
    <source>
        <dbReference type="RefSeq" id="XP_019642034.1"/>
    </source>
</evidence>
<dbReference type="Gene3D" id="2.130.10.10">
    <property type="entry name" value="YVTN repeat-like/Quinoprotein amine dehydrogenase"/>
    <property type="match status" value="4"/>
</dbReference>
<dbReference type="GO" id="GO:0000480">
    <property type="term" value="P:endonucleolytic cleavage in 5'-ETS of tricistronic rRNA transcript (SSU-rRNA, 5.8S rRNA, LSU-rRNA)"/>
    <property type="evidence" value="ECO:0007669"/>
    <property type="project" value="TreeGrafter"/>
</dbReference>
<dbReference type="FunFam" id="2.130.10.10:FF:000230">
    <property type="entry name" value="Transducin beta-like protein 3"/>
    <property type="match status" value="1"/>
</dbReference>
<keyword evidence="2 5" id="KW-0853">WD repeat</keyword>
<dbReference type="InterPro" id="IPR013934">
    <property type="entry name" value="Utp13_C"/>
</dbReference>
<dbReference type="InterPro" id="IPR019775">
    <property type="entry name" value="WD40_repeat_CS"/>
</dbReference>
<evidence type="ECO:0000256" key="2">
    <source>
        <dbReference type="ARBA" id="ARBA00022574"/>
    </source>
</evidence>
<keyword evidence="4" id="KW-0539">Nucleus</keyword>
<dbReference type="OrthoDB" id="5414888at2759"/>
<dbReference type="KEGG" id="bbel:109483443"/>
<feature type="domain" description="U3 small nucleolar RNA-associated protein 13 C-terminal" evidence="7">
    <location>
        <begin position="662"/>
        <end position="796"/>
    </location>
</feature>
<dbReference type="Pfam" id="PF08625">
    <property type="entry name" value="Utp13"/>
    <property type="match status" value="1"/>
</dbReference>
<feature type="repeat" description="WD" evidence="5">
    <location>
        <begin position="144"/>
        <end position="187"/>
    </location>
</feature>
<dbReference type="GeneID" id="109483443"/>
<evidence type="ECO:0000313" key="8">
    <source>
        <dbReference type="Proteomes" id="UP000515135"/>
    </source>
</evidence>
<evidence type="ECO:0000256" key="5">
    <source>
        <dbReference type="PROSITE-ProRule" id="PRU00221"/>
    </source>
</evidence>
<dbReference type="PANTHER" id="PTHR19854">
    <property type="entry name" value="TRANSDUCIN BETA-LIKE 3"/>
    <property type="match status" value="1"/>
</dbReference>
<organism evidence="8 10">
    <name type="scientific">Branchiostoma belcheri</name>
    <name type="common">Amphioxus</name>
    <dbReference type="NCBI Taxonomy" id="7741"/>
    <lineage>
        <taxon>Eukaryota</taxon>
        <taxon>Metazoa</taxon>
        <taxon>Chordata</taxon>
        <taxon>Cephalochordata</taxon>
        <taxon>Leptocardii</taxon>
        <taxon>Amphioxiformes</taxon>
        <taxon>Branchiostomatidae</taxon>
        <taxon>Branchiostoma</taxon>
    </lineage>
</organism>
<dbReference type="InterPro" id="IPR015943">
    <property type="entry name" value="WD40/YVTN_repeat-like_dom_sf"/>
</dbReference>
<feature type="repeat" description="WD" evidence="5">
    <location>
        <begin position="567"/>
        <end position="608"/>
    </location>
</feature>
<evidence type="ECO:0000259" key="7">
    <source>
        <dbReference type="Pfam" id="PF08625"/>
    </source>
</evidence>
<feature type="compositionally biased region" description="Acidic residues" evidence="6">
    <location>
        <begin position="869"/>
        <end position="881"/>
    </location>
</feature>
<feature type="repeat" description="WD" evidence="5">
    <location>
        <begin position="381"/>
        <end position="412"/>
    </location>
</feature>
<evidence type="ECO:0000256" key="1">
    <source>
        <dbReference type="ARBA" id="ARBA00004604"/>
    </source>
</evidence>
<dbReference type="SUPFAM" id="SSF50978">
    <property type="entry name" value="WD40 repeat-like"/>
    <property type="match status" value="2"/>
</dbReference>
<dbReference type="Proteomes" id="UP000515135">
    <property type="component" value="Unplaced"/>
</dbReference>
<dbReference type="PROSITE" id="PS00678">
    <property type="entry name" value="WD_REPEATS_1"/>
    <property type="match status" value="2"/>
</dbReference>
<dbReference type="GO" id="GO:0034511">
    <property type="term" value="F:U3 snoRNA binding"/>
    <property type="evidence" value="ECO:0007669"/>
    <property type="project" value="TreeGrafter"/>
</dbReference>
<feature type="region of interest" description="Disordered" evidence="6">
    <location>
        <begin position="799"/>
        <end position="982"/>
    </location>
</feature>
<feature type="repeat" description="WD" evidence="5">
    <location>
        <begin position="102"/>
        <end position="135"/>
    </location>
</feature>
<gene>
    <name evidence="9 10" type="primary">LOC109483443</name>
</gene>
<feature type="compositionally biased region" description="Polar residues" evidence="6">
    <location>
        <begin position="903"/>
        <end position="918"/>
    </location>
</feature>
<comment type="subcellular location">
    <subcellularLocation>
        <location evidence="1">Nucleus</location>
        <location evidence="1">Nucleolus</location>
    </subcellularLocation>
</comment>
<feature type="compositionally biased region" description="Polar residues" evidence="6">
    <location>
        <begin position="799"/>
        <end position="812"/>
    </location>
</feature>
<dbReference type="GO" id="GO:0000472">
    <property type="term" value="P:endonucleolytic cleavage to generate mature 5'-end of SSU-rRNA from (SSU-rRNA, 5.8S rRNA, LSU-rRNA)"/>
    <property type="evidence" value="ECO:0007669"/>
    <property type="project" value="TreeGrafter"/>
</dbReference>
<dbReference type="PROSITE" id="PS50082">
    <property type="entry name" value="WD_REPEATS_2"/>
    <property type="match status" value="8"/>
</dbReference>